<protein>
    <submittedName>
        <fullName evidence="3">Multidrug efflux system outer membrane protein</fullName>
    </submittedName>
</protein>
<gene>
    <name evidence="3" type="ORF">J2W49_005053</name>
</gene>
<evidence type="ECO:0000313" key="4">
    <source>
        <dbReference type="Proteomes" id="UP001265700"/>
    </source>
</evidence>
<reference evidence="3 4" key="1">
    <citation type="submission" date="2023-07" db="EMBL/GenBank/DDBJ databases">
        <title>Sorghum-associated microbial communities from plants grown in Nebraska, USA.</title>
        <authorList>
            <person name="Schachtman D."/>
        </authorList>
    </citation>
    <scope>NUCLEOTIDE SEQUENCE [LARGE SCALE GENOMIC DNA]</scope>
    <source>
        <strain evidence="3 4">4249</strain>
    </source>
</reference>
<keyword evidence="4" id="KW-1185">Reference proteome</keyword>
<accession>A0ABU1WUV8</accession>
<dbReference type="Gene3D" id="2.20.200.10">
    <property type="entry name" value="Outer membrane efflux proteins (OEP)"/>
    <property type="match status" value="1"/>
</dbReference>
<comment type="caution">
    <text evidence="3">The sequence shown here is derived from an EMBL/GenBank/DDBJ whole genome shotgun (WGS) entry which is preliminary data.</text>
</comment>
<comment type="subcellular location">
    <subcellularLocation>
        <location evidence="2">Cell membrane</location>
        <topology evidence="2">Lipid-anchor</topology>
    </subcellularLocation>
</comment>
<dbReference type="RefSeq" id="WP_310322475.1">
    <property type="nucleotide sequence ID" value="NZ_JAVDWU010000017.1"/>
</dbReference>
<evidence type="ECO:0000256" key="2">
    <source>
        <dbReference type="RuleBase" id="RU362097"/>
    </source>
</evidence>
<dbReference type="Pfam" id="PF02321">
    <property type="entry name" value="OEP"/>
    <property type="match status" value="2"/>
</dbReference>
<dbReference type="InterPro" id="IPR010131">
    <property type="entry name" value="MdtP/NodT-like"/>
</dbReference>
<dbReference type="PANTHER" id="PTHR30203:SF21">
    <property type="entry name" value="OUTER MEMBRANE COMPONENT OF MULTIDRUG EFFLUX PUMP-RELATED"/>
    <property type="match status" value="1"/>
</dbReference>
<dbReference type="EMBL" id="JAVDWU010000017">
    <property type="protein sequence ID" value="MDR7153073.1"/>
    <property type="molecule type" value="Genomic_DNA"/>
</dbReference>
<keyword evidence="2" id="KW-1134">Transmembrane beta strand</keyword>
<comment type="similarity">
    <text evidence="1 2">Belongs to the outer membrane factor (OMF) (TC 1.B.17) family.</text>
</comment>
<dbReference type="PANTHER" id="PTHR30203">
    <property type="entry name" value="OUTER MEMBRANE CATION EFFLUX PROTEIN"/>
    <property type="match status" value="1"/>
</dbReference>
<dbReference type="NCBIfam" id="TIGR01845">
    <property type="entry name" value="outer_NodT"/>
    <property type="match status" value="1"/>
</dbReference>
<dbReference type="SUPFAM" id="SSF56954">
    <property type="entry name" value="Outer membrane efflux proteins (OEP)"/>
    <property type="match status" value="1"/>
</dbReference>
<evidence type="ECO:0000313" key="3">
    <source>
        <dbReference type="EMBL" id="MDR7153073.1"/>
    </source>
</evidence>
<keyword evidence="2" id="KW-0812">Transmembrane</keyword>
<dbReference type="Proteomes" id="UP001265700">
    <property type="component" value="Unassembled WGS sequence"/>
</dbReference>
<name>A0ABU1WUV8_9BURK</name>
<evidence type="ECO:0000256" key="1">
    <source>
        <dbReference type="ARBA" id="ARBA00007613"/>
    </source>
</evidence>
<keyword evidence="2" id="KW-0564">Palmitate</keyword>
<dbReference type="Gene3D" id="1.20.1600.10">
    <property type="entry name" value="Outer membrane efflux proteins (OEP)"/>
    <property type="match status" value="1"/>
</dbReference>
<dbReference type="InterPro" id="IPR003423">
    <property type="entry name" value="OMP_efflux"/>
</dbReference>
<keyword evidence="2" id="KW-0472">Membrane</keyword>
<keyword evidence="2" id="KW-0449">Lipoprotein</keyword>
<sequence length="468" mass="49659">MTPSPGDTWRRLAMTMVCTGLMACASTTVPPVVPALGLTDSIRFEAAPADAPDAQLADLRWWQRFDDPALAHWVERSLAQNPDIAVARERAEQARTLLRQAGGQRGFRVDAEASVESRSRREANQRSPDPSAALLFEWDADLWGGLRQAERSAAAAALRSEDLVQAARLSTAALTARAYVAWREALLDERLLTDALDLQAEVLRLVRVRVQAGLSPQLDLNRAEAEAASLTADAADAVVRVRQAGAALQVLAGERPGPLDGGDALRLPALSGDQPVVRPLDLLRLRPDLRAAGNALAATAADLGVAQADLYPRLRLPGSITLTSSALSGGVLNIVTASIAAVLDASLFDGGQRRAGVAVAESRMRESVEVYRQTLLQALQQTEAALVAASGARQRAQALEQSHAAASAAVAQARVLYDNGLSGFLDVLDAQRSALDTRRRLLVARADGARQSIATFEAMGLIEPGSPP</sequence>
<organism evidence="3 4">
    <name type="scientific">Hydrogenophaga palleronii</name>
    <dbReference type="NCBI Taxonomy" id="65655"/>
    <lineage>
        <taxon>Bacteria</taxon>
        <taxon>Pseudomonadati</taxon>
        <taxon>Pseudomonadota</taxon>
        <taxon>Betaproteobacteria</taxon>
        <taxon>Burkholderiales</taxon>
        <taxon>Comamonadaceae</taxon>
        <taxon>Hydrogenophaga</taxon>
    </lineage>
</organism>
<proteinExistence type="inferred from homology"/>